<reference evidence="3" key="1">
    <citation type="submission" date="2021-12" db="EMBL/GenBank/DDBJ databases">
        <authorList>
            <person name="King R."/>
        </authorList>
    </citation>
    <scope>NUCLEOTIDE SEQUENCE</scope>
</reference>
<dbReference type="AlphaFoldDB" id="A0A9P0AYK6"/>
<accession>A0A9P0AYK6</accession>
<dbReference type="GO" id="GO:0051059">
    <property type="term" value="F:NF-kappaB binding"/>
    <property type="evidence" value="ECO:0007669"/>
    <property type="project" value="TreeGrafter"/>
</dbReference>
<dbReference type="InterPro" id="IPR051070">
    <property type="entry name" value="NF-kappa-B_inhibitor"/>
</dbReference>
<name>A0A9P0AYK6_BRAAE</name>
<evidence type="ECO:0000256" key="1">
    <source>
        <dbReference type="ARBA" id="ARBA00022737"/>
    </source>
</evidence>
<dbReference type="GO" id="GO:0071356">
    <property type="term" value="P:cellular response to tumor necrosis factor"/>
    <property type="evidence" value="ECO:0007669"/>
    <property type="project" value="TreeGrafter"/>
</dbReference>
<dbReference type="Proteomes" id="UP001154078">
    <property type="component" value="Chromosome 3"/>
</dbReference>
<dbReference type="OrthoDB" id="6431538at2759"/>
<evidence type="ECO:0000256" key="2">
    <source>
        <dbReference type="ARBA" id="ARBA00023043"/>
    </source>
</evidence>
<organism evidence="3 4">
    <name type="scientific">Brassicogethes aeneus</name>
    <name type="common">Rape pollen beetle</name>
    <name type="synonym">Meligethes aeneus</name>
    <dbReference type="NCBI Taxonomy" id="1431903"/>
    <lineage>
        <taxon>Eukaryota</taxon>
        <taxon>Metazoa</taxon>
        <taxon>Ecdysozoa</taxon>
        <taxon>Arthropoda</taxon>
        <taxon>Hexapoda</taxon>
        <taxon>Insecta</taxon>
        <taxon>Pterygota</taxon>
        <taxon>Neoptera</taxon>
        <taxon>Endopterygota</taxon>
        <taxon>Coleoptera</taxon>
        <taxon>Polyphaga</taxon>
        <taxon>Cucujiformia</taxon>
        <taxon>Nitidulidae</taxon>
        <taxon>Meligethinae</taxon>
        <taxon>Brassicogethes</taxon>
    </lineage>
</organism>
<dbReference type="SUPFAM" id="SSF48403">
    <property type="entry name" value="Ankyrin repeat"/>
    <property type="match status" value="1"/>
</dbReference>
<protein>
    <submittedName>
        <fullName evidence="3">Uncharacterized protein</fullName>
    </submittedName>
</protein>
<dbReference type="PANTHER" id="PTHR46680:SF3">
    <property type="entry name" value="NF-KAPPA-B INHIBITOR CACTUS"/>
    <property type="match status" value="1"/>
</dbReference>
<dbReference type="InterPro" id="IPR036770">
    <property type="entry name" value="Ankyrin_rpt-contain_sf"/>
</dbReference>
<dbReference type="Pfam" id="PF13857">
    <property type="entry name" value="Ank_5"/>
    <property type="match status" value="1"/>
</dbReference>
<dbReference type="PANTHER" id="PTHR46680">
    <property type="entry name" value="NF-KAPPA-B INHIBITOR ALPHA"/>
    <property type="match status" value="1"/>
</dbReference>
<dbReference type="GO" id="GO:0005829">
    <property type="term" value="C:cytosol"/>
    <property type="evidence" value="ECO:0007669"/>
    <property type="project" value="TreeGrafter"/>
</dbReference>
<dbReference type="InterPro" id="IPR002110">
    <property type="entry name" value="Ankyrin_rpt"/>
</dbReference>
<keyword evidence="1" id="KW-0677">Repeat</keyword>
<keyword evidence="2" id="KW-0040">ANK repeat</keyword>
<dbReference type="Pfam" id="PF12796">
    <property type="entry name" value="Ank_2"/>
    <property type="match status" value="1"/>
</dbReference>
<keyword evidence="4" id="KW-1185">Reference proteome</keyword>
<gene>
    <name evidence="3" type="ORF">MELIAE_LOCUS4815</name>
</gene>
<sequence length="511" mass="58877">MDDADNSSSDESMELFPIDHNREELVFKYDDPFVSTGVIRAVIEGDKEKLQDLLKAGRSININDNHGNTPVHIAVINNNVTILKFILEVKSLLVNSRNFKGETALFLAVRYQFTDIVLLMLQAGANVNLPNNEEVTPLHNASNNPEIAHLLIKNGAKLDVIDYGGDTPLNEAVSSGCLEVVCMLLYYNADANACSDHNLTPFMKALIREDIEIQRTLFNYVDDFNQRTQEGMPILALALTHETLFVEEIINRGANVNYHLDFKTPFDAFQLCLQVPDEDKFRLIWNKFVYLDYDKESILSKLCKADLSSNNFTEYLDIILSSCNLMTAIYAPEKDDDIKLLITTMVRLILPVDYINNVIYILWSYGKNVTPEDLDSMFYYFGYCELFKIGLHMDIKNIGFDENFNFLHLLYDPQLSFKSFIIILNRYIGLFDLNVMFINRMSKFMSIPQLTNIPNYNHVVPCLKDIARNVARDYIIETYNLQTSRQYMTHVNHMETSQVYKKLLSYETQLY</sequence>
<dbReference type="SMART" id="SM00248">
    <property type="entry name" value="ANK"/>
    <property type="match status" value="7"/>
</dbReference>
<proteinExistence type="predicted"/>
<dbReference type="Gene3D" id="1.25.40.20">
    <property type="entry name" value="Ankyrin repeat-containing domain"/>
    <property type="match status" value="2"/>
</dbReference>
<dbReference type="EMBL" id="OV121134">
    <property type="protein sequence ID" value="CAH0552635.1"/>
    <property type="molecule type" value="Genomic_DNA"/>
</dbReference>
<evidence type="ECO:0000313" key="4">
    <source>
        <dbReference type="Proteomes" id="UP001154078"/>
    </source>
</evidence>
<evidence type="ECO:0000313" key="3">
    <source>
        <dbReference type="EMBL" id="CAH0552635.1"/>
    </source>
</evidence>